<dbReference type="Proteomes" id="UP000265361">
    <property type="component" value="Unassembled WGS sequence"/>
</dbReference>
<gene>
    <name evidence="3" type="ORF">DZF97_15225</name>
</gene>
<keyword evidence="2" id="KW-1133">Transmembrane helix</keyword>
<organism evidence="3 4">
    <name type="scientific">Clavibacter nebraskensis</name>
    <dbReference type="NCBI Taxonomy" id="31963"/>
    <lineage>
        <taxon>Bacteria</taxon>
        <taxon>Bacillati</taxon>
        <taxon>Actinomycetota</taxon>
        <taxon>Actinomycetes</taxon>
        <taxon>Micrococcales</taxon>
        <taxon>Microbacteriaceae</taxon>
        <taxon>Clavibacter</taxon>
    </lineage>
</organism>
<feature type="transmembrane region" description="Helical" evidence="2">
    <location>
        <begin position="78"/>
        <end position="99"/>
    </location>
</feature>
<evidence type="ECO:0000256" key="1">
    <source>
        <dbReference type="SAM" id="MobiDB-lite"/>
    </source>
</evidence>
<evidence type="ECO:0000313" key="3">
    <source>
        <dbReference type="EMBL" id="RIJ01010.1"/>
    </source>
</evidence>
<feature type="region of interest" description="Disordered" evidence="1">
    <location>
        <begin position="20"/>
        <end position="43"/>
    </location>
</feature>
<evidence type="ECO:0000256" key="2">
    <source>
        <dbReference type="SAM" id="Phobius"/>
    </source>
</evidence>
<keyword evidence="2" id="KW-0472">Membrane</keyword>
<feature type="transmembrane region" description="Helical" evidence="2">
    <location>
        <begin position="120"/>
        <end position="139"/>
    </location>
</feature>
<keyword evidence="2" id="KW-0812">Transmembrane</keyword>
<dbReference type="EMBL" id="QWED01000721">
    <property type="protein sequence ID" value="RIJ01010.1"/>
    <property type="molecule type" value="Genomic_DNA"/>
</dbReference>
<proteinExistence type="predicted"/>
<evidence type="ECO:0000313" key="4">
    <source>
        <dbReference type="Proteomes" id="UP000265361"/>
    </source>
</evidence>
<sequence>VGSRIVAVVPAADGFAAEQAPAAPASAPPANCQQAPGQASAQQPYAQQPYSQAGYAQTPYAAPTPPPQVPASTAPFTWAIWVLAALPVISLISILGLDLRQMMSPMHYDRGSMAPGVGPLLPGVGYLVANLVAFLVYGANVAVAYFDWRDLGRRGIVRPFHWAWTFLGSGVYVIGRSVIVRRRITGNPSRVLAPLWLWVGITAIVLFVAVVKWVDGFISVMQMYGPTRY</sequence>
<reference evidence="3 4" key="1">
    <citation type="submission" date="2018-08" db="EMBL/GenBank/DDBJ databases">
        <title>Genome Sequence of Clavibacter michiganensis Subspecies type strains, and the Atypical Peach-Colored Strains Isolated from Tomato.</title>
        <authorList>
            <person name="Osdaghi E."/>
            <person name="Portier P."/>
            <person name="Briand M."/>
            <person name="Jacques M.-A."/>
        </authorList>
    </citation>
    <scope>NUCLEOTIDE SEQUENCE [LARGE SCALE GENOMIC DNA]</scope>
    <source>
        <strain evidence="3 4">CFBP 7577</strain>
    </source>
</reference>
<name>A0A399P5B7_9MICO</name>
<feature type="transmembrane region" description="Helical" evidence="2">
    <location>
        <begin position="191"/>
        <end position="214"/>
    </location>
</feature>
<feature type="non-terminal residue" evidence="3">
    <location>
        <position position="1"/>
    </location>
</feature>
<dbReference type="AlphaFoldDB" id="A0A399P5B7"/>
<accession>A0A399P5B7</accession>
<feature type="transmembrane region" description="Helical" evidence="2">
    <location>
        <begin position="159"/>
        <end position="179"/>
    </location>
</feature>
<protein>
    <submittedName>
        <fullName evidence="3">Uncharacterized protein</fullName>
    </submittedName>
</protein>
<comment type="caution">
    <text evidence="3">The sequence shown here is derived from an EMBL/GenBank/DDBJ whole genome shotgun (WGS) entry which is preliminary data.</text>
</comment>